<gene>
    <name evidence="2" type="ORF">WN55_08870</name>
</gene>
<dbReference type="EMBL" id="KQ434820">
    <property type="protein sequence ID" value="KZC06986.1"/>
    <property type="molecule type" value="Genomic_DNA"/>
</dbReference>
<sequence length="461" mass="49355">MTLNLPRNPFNTGSPTHSLEVPTELEGKRRLFAARHTTTQRRPTRIRCEASSNPLIYTAAAGLNPLSSGNVERNVSDNENNRHPLLANQVRVTQSLQLRTVFRSVIGANKRGKSRKEVGLGQAPVRPRVSFGGVSGVVSTERPPRGTRAHDDAGAPLRRHGRVQIPFERISRNVLESSSRGHDGTHSCTEPEWCLITESPLSHRVAASSRVHFPSANVSGYRDRISCCPVTAASGGYYLTGMDDDPLSRSLFASRAPPPPPDTDDGFEGTSARGRNEHLAPPYVSRTVFVDEQSNGFGRFEGRYTSSIELRRTYSFATRGGDGGDDNDEWIPSRNWGGVGWGGEGETSKTEDRRDRTAGERLTTSSPSPSRAGGRGGAGYWGGVKGGGCGDTRADEEVVEPRNAGLSVVDVVVVVAAVAVSEDVVAAVTARCWPLYLEAVLLLGLLDGQGGRRGGSTGGGS</sequence>
<feature type="region of interest" description="Disordered" evidence="1">
    <location>
        <begin position="131"/>
        <end position="154"/>
    </location>
</feature>
<keyword evidence="3" id="KW-1185">Reference proteome</keyword>
<reference evidence="2 3" key="1">
    <citation type="submission" date="2015-07" db="EMBL/GenBank/DDBJ databases">
        <title>The genome of Dufourea novaeangliae.</title>
        <authorList>
            <person name="Pan H."/>
            <person name="Kapheim K."/>
        </authorList>
    </citation>
    <scope>NUCLEOTIDE SEQUENCE [LARGE SCALE GENOMIC DNA]</scope>
    <source>
        <strain evidence="2">0120121106</strain>
        <tissue evidence="2">Whole body</tissue>
    </source>
</reference>
<name>A0A154P4Y0_DUFNO</name>
<feature type="region of interest" description="Disordered" evidence="1">
    <location>
        <begin position="249"/>
        <end position="280"/>
    </location>
</feature>
<evidence type="ECO:0000256" key="1">
    <source>
        <dbReference type="SAM" id="MobiDB-lite"/>
    </source>
</evidence>
<feature type="compositionally biased region" description="Polar residues" evidence="1">
    <location>
        <begin position="1"/>
        <end position="17"/>
    </location>
</feature>
<feature type="compositionally biased region" description="Basic and acidic residues" evidence="1">
    <location>
        <begin position="346"/>
        <end position="359"/>
    </location>
</feature>
<evidence type="ECO:0000313" key="2">
    <source>
        <dbReference type="EMBL" id="KZC06986.1"/>
    </source>
</evidence>
<organism evidence="2 3">
    <name type="scientific">Dufourea novaeangliae</name>
    <name type="common">Sweat bee</name>
    <dbReference type="NCBI Taxonomy" id="178035"/>
    <lineage>
        <taxon>Eukaryota</taxon>
        <taxon>Metazoa</taxon>
        <taxon>Ecdysozoa</taxon>
        <taxon>Arthropoda</taxon>
        <taxon>Hexapoda</taxon>
        <taxon>Insecta</taxon>
        <taxon>Pterygota</taxon>
        <taxon>Neoptera</taxon>
        <taxon>Endopterygota</taxon>
        <taxon>Hymenoptera</taxon>
        <taxon>Apocrita</taxon>
        <taxon>Aculeata</taxon>
        <taxon>Apoidea</taxon>
        <taxon>Anthophila</taxon>
        <taxon>Halictidae</taxon>
        <taxon>Rophitinae</taxon>
        <taxon>Dufourea</taxon>
    </lineage>
</organism>
<proteinExistence type="predicted"/>
<feature type="region of interest" description="Disordered" evidence="1">
    <location>
        <begin position="317"/>
        <end position="377"/>
    </location>
</feature>
<evidence type="ECO:0000313" key="3">
    <source>
        <dbReference type="Proteomes" id="UP000076502"/>
    </source>
</evidence>
<feature type="region of interest" description="Disordered" evidence="1">
    <location>
        <begin position="1"/>
        <end position="20"/>
    </location>
</feature>
<protein>
    <submittedName>
        <fullName evidence="2">Uncharacterized protein</fullName>
    </submittedName>
</protein>
<dbReference type="AlphaFoldDB" id="A0A154P4Y0"/>
<dbReference type="Proteomes" id="UP000076502">
    <property type="component" value="Unassembled WGS sequence"/>
</dbReference>
<feature type="compositionally biased region" description="Basic and acidic residues" evidence="1">
    <location>
        <begin position="142"/>
        <end position="153"/>
    </location>
</feature>
<accession>A0A154P4Y0</accession>